<dbReference type="NCBIfam" id="NF006560">
    <property type="entry name" value="PRK09061.1"/>
    <property type="match status" value="1"/>
</dbReference>
<organism evidence="3 4">
    <name type="scientific">Phreatobacter cathodiphilus</name>
    <dbReference type="NCBI Taxonomy" id="1868589"/>
    <lineage>
        <taxon>Bacteria</taxon>
        <taxon>Pseudomonadati</taxon>
        <taxon>Pseudomonadota</taxon>
        <taxon>Alphaproteobacteria</taxon>
        <taxon>Hyphomicrobiales</taxon>
        <taxon>Phreatobacteraceae</taxon>
        <taxon>Phreatobacter</taxon>
    </lineage>
</organism>
<protein>
    <submittedName>
        <fullName evidence="3">D-glutamate deacylase</fullName>
        <ecNumber evidence="3">3.5.1.82</ecNumber>
    </submittedName>
</protein>
<dbReference type="InterPro" id="IPR011059">
    <property type="entry name" value="Metal-dep_hydrolase_composite"/>
</dbReference>
<accession>A0A2S0NFS2</accession>
<dbReference type="InterPro" id="IPR032466">
    <property type="entry name" value="Metal_Hydrolase"/>
</dbReference>
<dbReference type="EC" id="3.5.1.82" evidence="3"/>
<dbReference type="Gene3D" id="2.30.40.10">
    <property type="entry name" value="Urease, subunit C, domain 1"/>
    <property type="match status" value="1"/>
</dbReference>
<proteinExistence type="predicted"/>
<dbReference type="RefSeq" id="WP_106750358.1">
    <property type="nucleotide sequence ID" value="NZ_CP027668.1"/>
</dbReference>
<dbReference type="PANTHER" id="PTHR43668">
    <property type="entry name" value="ALLANTOINASE"/>
    <property type="match status" value="1"/>
</dbReference>
<dbReference type="AlphaFoldDB" id="A0A2S0NFS2"/>
<dbReference type="Proteomes" id="UP000237889">
    <property type="component" value="Chromosome"/>
</dbReference>
<dbReference type="GO" id="GO:0047421">
    <property type="term" value="F:N-acyl-D-glutamate deacylase activity"/>
    <property type="evidence" value="ECO:0007669"/>
    <property type="project" value="UniProtKB-EC"/>
</dbReference>
<gene>
    <name evidence="3" type="ORF">C6569_19085</name>
</gene>
<dbReference type="Pfam" id="PF01979">
    <property type="entry name" value="Amidohydro_1"/>
    <property type="match status" value="1"/>
</dbReference>
<dbReference type="InterPro" id="IPR006680">
    <property type="entry name" value="Amidohydro-rel"/>
</dbReference>
<dbReference type="SUPFAM" id="SSF51338">
    <property type="entry name" value="Composite domain of metallo-dependent hydrolases"/>
    <property type="match status" value="1"/>
</dbReference>
<dbReference type="Gene3D" id="3.20.20.140">
    <property type="entry name" value="Metal-dependent hydrolases"/>
    <property type="match status" value="1"/>
</dbReference>
<name>A0A2S0NFS2_9HYPH</name>
<keyword evidence="3" id="KW-0378">Hydrolase</keyword>
<dbReference type="InterPro" id="IPR050138">
    <property type="entry name" value="DHOase/Allantoinase_Hydrolase"/>
</dbReference>
<dbReference type="SUPFAM" id="SSF51556">
    <property type="entry name" value="Metallo-dependent hydrolases"/>
    <property type="match status" value="1"/>
</dbReference>
<dbReference type="GO" id="GO:0006145">
    <property type="term" value="P:purine nucleobase catabolic process"/>
    <property type="evidence" value="ECO:0007669"/>
    <property type="project" value="TreeGrafter"/>
</dbReference>
<dbReference type="InterPro" id="IPR023100">
    <property type="entry name" value="D-aminoacylase_insert_dom_sf"/>
</dbReference>
<dbReference type="PANTHER" id="PTHR43668:SF2">
    <property type="entry name" value="ALLANTOINASE"/>
    <property type="match status" value="1"/>
</dbReference>
<dbReference type="OrthoDB" id="9815027at2"/>
<evidence type="ECO:0000259" key="2">
    <source>
        <dbReference type="Pfam" id="PF07969"/>
    </source>
</evidence>
<feature type="domain" description="Amidohydrolase 3" evidence="2">
    <location>
        <begin position="250"/>
        <end position="481"/>
    </location>
</feature>
<dbReference type="GO" id="GO:0004038">
    <property type="term" value="F:allantoinase activity"/>
    <property type="evidence" value="ECO:0007669"/>
    <property type="project" value="TreeGrafter"/>
</dbReference>
<dbReference type="Pfam" id="PF07969">
    <property type="entry name" value="Amidohydro_3"/>
    <property type="match status" value="1"/>
</dbReference>
<sequence length="504" mass="54153">MTPASAAGTFDLVIRNGRVIDPESRLDRVCDVAVAKGRIAAVGAVSGDGTREIDASGLVVAPGFIDLHAHGQTVAADRMQAFDGVTTTLELEAGVLPVALWYENQAKKGRVLNYGTAANWAFARIAAMLGIEPEADLGFMGRNSNDKRWIDNVATDAEMKEIIRRIRQGLDEGGIGIGILNAYAPGAGVKEMSAVCSLAADYGVPTYTHVAYASNIDPRSSIEAYTRLVGYAGSTGAHMHICHFNSTSLQDVERAAALIRKAQDLGLKITVEAYPYGTGSTVLGATFFADPAFPERTGGTYESIEMVDTGRTFHNREDLLAAQAQDPGSLVLWHFLDVEANTRHRDLLDVSVLYPGGAIASDAMPWTNPDGSVYDGEAWPLPEGTSSHPRSSGTFTRFLRQYVREREMLPLIDGLAKCTQIPADILAESTPAMRTKGRLKAGADADIVVFDYDTLTDRAEFKAMNRASEGMRHVIVNGDAVISDGALVRDARPGRPVRRPVKAA</sequence>
<dbReference type="EMBL" id="CP027668">
    <property type="protein sequence ID" value="AVO46988.1"/>
    <property type="molecule type" value="Genomic_DNA"/>
</dbReference>
<reference evidence="3 4" key="1">
    <citation type="submission" date="2018-03" db="EMBL/GenBank/DDBJ databases">
        <title>Genome sequencing of Phreatobacter sp.</title>
        <authorList>
            <person name="Kim S.-J."/>
            <person name="Heo J."/>
            <person name="Kwon S.-W."/>
        </authorList>
    </citation>
    <scope>NUCLEOTIDE SEQUENCE [LARGE SCALE GENOMIC DNA]</scope>
    <source>
        <strain evidence="3 4">S-12</strain>
    </source>
</reference>
<dbReference type="InterPro" id="IPR013108">
    <property type="entry name" value="Amidohydro_3"/>
</dbReference>
<keyword evidence="4" id="KW-1185">Reference proteome</keyword>
<evidence type="ECO:0000259" key="1">
    <source>
        <dbReference type="Pfam" id="PF01979"/>
    </source>
</evidence>
<evidence type="ECO:0000313" key="3">
    <source>
        <dbReference type="EMBL" id="AVO46988.1"/>
    </source>
</evidence>
<dbReference type="KEGG" id="phr:C6569_19085"/>
<dbReference type="Gene3D" id="3.30.1490.130">
    <property type="entry name" value="D-aminoacylase. Domain 3"/>
    <property type="match status" value="1"/>
</dbReference>
<feature type="domain" description="Amidohydrolase-related" evidence="1">
    <location>
        <begin position="59"/>
        <end position="231"/>
    </location>
</feature>
<evidence type="ECO:0000313" key="4">
    <source>
        <dbReference type="Proteomes" id="UP000237889"/>
    </source>
</evidence>
<dbReference type="GO" id="GO:0005737">
    <property type="term" value="C:cytoplasm"/>
    <property type="evidence" value="ECO:0007669"/>
    <property type="project" value="TreeGrafter"/>
</dbReference>